<dbReference type="InterPro" id="IPR000014">
    <property type="entry name" value="PAS"/>
</dbReference>
<keyword evidence="7" id="KW-0067">ATP-binding</keyword>
<evidence type="ECO:0000256" key="4">
    <source>
        <dbReference type="ARBA" id="ARBA00022679"/>
    </source>
</evidence>
<evidence type="ECO:0000259" key="11">
    <source>
        <dbReference type="PROSITE" id="PS50112"/>
    </source>
</evidence>
<comment type="catalytic activity">
    <reaction evidence="1">
        <text>ATP + protein L-histidine = ADP + protein N-phospho-L-histidine.</text>
        <dbReference type="EC" id="2.7.13.3"/>
    </reaction>
</comment>
<evidence type="ECO:0000256" key="7">
    <source>
        <dbReference type="ARBA" id="ARBA00022840"/>
    </source>
</evidence>
<dbReference type="AlphaFoldDB" id="A0A927CGZ1"/>
<dbReference type="GO" id="GO:0005524">
    <property type="term" value="F:ATP binding"/>
    <property type="evidence" value="ECO:0007669"/>
    <property type="project" value="UniProtKB-KW"/>
</dbReference>
<proteinExistence type="predicted"/>
<dbReference type="SUPFAM" id="SSF55874">
    <property type="entry name" value="ATPase domain of HSP90 chaperone/DNA topoisomerase II/histidine kinase"/>
    <property type="match status" value="1"/>
</dbReference>
<feature type="transmembrane region" description="Helical" evidence="9">
    <location>
        <begin position="102"/>
        <end position="122"/>
    </location>
</feature>
<dbReference type="InterPro" id="IPR003661">
    <property type="entry name" value="HisK_dim/P_dom"/>
</dbReference>
<dbReference type="SMART" id="SM00388">
    <property type="entry name" value="HisKA"/>
    <property type="match status" value="1"/>
</dbReference>
<feature type="transmembrane region" description="Helical" evidence="9">
    <location>
        <begin position="134"/>
        <end position="155"/>
    </location>
</feature>
<dbReference type="Pfam" id="PF00512">
    <property type="entry name" value="HisKA"/>
    <property type="match status" value="1"/>
</dbReference>
<dbReference type="PRINTS" id="PR00344">
    <property type="entry name" value="BCTRLSENSOR"/>
</dbReference>
<evidence type="ECO:0000256" key="5">
    <source>
        <dbReference type="ARBA" id="ARBA00022741"/>
    </source>
</evidence>
<dbReference type="InterPro" id="IPR035965">
    <property type="entry name" value="PAS-like_dom_sf"/>
</dbReference>
<keyword evidence="4" id="KW-0808">Transferase</keyword>
<feature type="transmembrane region" description="Helical" evidence="9">
    <location>
        <begin position="30"/>
        <end position="53"/>
    </location>
</feature>
<keyword evidence="5" id="KW-0547">Nucleotide-binding</keyword>
<dbReference type="EMBL" id="JACXIY010000006">
    <property type="protein sequence ID" value="MBD2867914.1"/>
    <property type="molecule type" value="Genomic_DNA"/>
</dbReference>
<dbReference type="EC" id="2.7.13.3" evidence="2"/>
<evidence type="ECO:0000256" key="2">
    <source>
        <dbReference type="ARBA" id="ARBA00012438"/>
    </source>
</evidence>
<evidence type="ECO:0000256" key="1">
    <source>
        <dbReference type="ARBA" id="ARBA00000085"/>
    </source>
</evidence>
<name>A0A927CGZ1_9BACL</name>
<dbReference type="Proteomes" id="UP000632125">
    <property type="component" value="Unassembled WGS sequence"/>
</dbReference>
<dbReference type="GO" id="GO:0000155">
    <property type="term" value="F:phosphorelay sensor kinase activity"/>
    <property type="evidence" value="ECO:0007669"/>
    <property type="project" value="InterPro"/>
</dbReference>
<dbReference type="InterPro" id="IPR003594">
    <property type="entry name" value="HATPase_dom"/>
</dbReference>
<dbReference type="PANTHER" id="PTHR43065:SF10">
    <property type="entry name" value="PEROXIDE STRESS-ACTIVATED HISTIDINE KINASE MAK3"/>
    <property type="match status" value="1"/>
</dbReference>
<comment type="caution">
    <text evidence="12">The sequence shown here is derived from an EMBL/GenBank/DDBJ whole genome shotgun (WGS) entry which is preliminary data.</text>
</comment>
<evidence type="ECO:0000256" key="3">
    <source>
        <dbReference type="ARBA" id="ARBA00022553"/>
    </source>
</evidence>
<evidence type="ECO:0000256" key="9">
    <source>
        <dbReference type="SAM" id="Phobius"/>
    </source>
</evidence>
<keyword evidence="13" id="KW-1185">Reference proteome</keyword>
<dbReference type="SUPFAM" id="SSF47384">
    <property type="entry name" value="Homodimeric domain of signal transducing histidine kinase"/>
    <property type="match status" value="1"/>
</dbReference>
<dbReference type="InterPro" id="IPR004358">
    <property type="entry name" value="Sig_transdc_His_kin-like_C"/>
</dbReference>
<evidence type="ECO:0000256" key="8">
    <source>
        <dbReference type="ARBA" id="ARBA00023012"/>
    </source>
</evidence>
<keyword evidence="9" id="KW-0812">Transmembrane</keyword>
<dbReference type="Gene3D" id="1.10.287.130">
    <property type="match status" value="1"/>
</dbReference>
<reference evidence="12" key="1">
    <citation type="submission" date="2020-09" db="EMBL/GenBank/DDBJ databases">
        <title>A novel bacterium of genus Paenibacillus, isolated from South China Sea.</title>
        <authorList>
            <person name="Huang H."/>
            <person name="Mo K."/>
            <person name="Hu Y."/>
        </authorList>
    </citation>
    <scope>NUCLEOTIDE SEQUENCE</scope>
    <source>
        <strain evidence="12">IB182493</strain>
    </source>
</reference>
<dbReference type="Gene3D" id="3.30.565.10">
    <property type="entry name" value="Histidine kinase-like ATPase, C-terminal domain"/>
    <property type="match status" value="1"/>
</dbReference>
<evidence type="ECO:0000313" key="13">
    <source>
        <dbReference type="Proteomes" id="UP000632125"/>
    </source>
</evidence>
<dbReference type="InterPro" id="IPR005467">
    <property type="entry name" value="His_kinase_dom"/>
</dbReference>
<dbReference type="PROSITE" id="PS50109">
    <property type="entry name" value="HIS_KIN"/>
    <property type="match status" value="1"/>
</dbReference>
<keyword evidence="6 12" id="KW-0418">Kinase</keyword>
<dbReference type="SUPFAM" id="SSF55785">
    <property type="entry name" value="PYP-like sensor domain (PAS domain)"/>
    <property type="match status" value="1"/>
</dbReference>
<keyword evidence="3" id="KW-0597">Phosphoprotein</keyword>
<keyword evidence="9" id="KW-0472">Membrane</keyword>
<dbReference type="CDD" id="cd00082">
    <property type="entry name" value="HisKA"/>
    <property type="match status" value="1"/>
</dbReference>
<accession>A0A927CGZ1</accession>
<dbReference type="PROSITE" id="PS50112">
    <property type="entry name" value="PAS"/>
    <property type="match status" value="1"/>
</dbReference>
<feature type="domain" description="Histidine kinase" evidence="10">
    <location>
        <begin position="348"/>
        <end position="553"/>
    </location>
</feature>
<feature type="transmembrane region" description="Helical" evidence="9">
    <location>
        <begin position="167"/>
        <end position="186"/>
    </location>
</feature>
<feature type="domain" description="PAS" evidence="11">
    <location>
        <begin position="209"/>
        <end position="284"/>
    </location>
</feature>
<keyword evidence="9" id="KW-1133">Transmembrane helix</keyword>
<keyword evidence="8" id="KW-0902">Two-component regulatory system</keyword>
<dbReference type="SMART" id="SM00387">
    <property type="entry name" value="HATPase_c"/>
    <property type="match status" value="1"/>
</dbReference>
<evidence type="ECO:0000313" key="12">
    <source>
        <dbReference type="EMBL" id="MBD2867914.1"/>
    </source>
</evidence>
<evidence type="ECO:0000256" key="6">
    <source>
        <dbReference type="ARBA" id="ARBA00022777"/>
    </source>
</evidence>
<dbReference type="Gene3D" id="3.30.450.20">
    <property type="entry name" value="PAS domain"/>
    <property type="match status" value="1"/>
</dbReference>
<feature type="transmembrane region" description="Helical" evidence="9">
    <location>
        <begin position="65"/>
        <end position="90"/>
    </location>
</feature>
<gene>
    <name evidence="12" type="ORF">IDH41_04930</name>
</gene>
<evidence type="ECO:0000259" key="10">
    <source>
        <dbReference type="PROSITE" id="PS50109"/>
    </source>
</evidence>
<dbReference type="InterPro" id="IPR036097">
    <property type="entry name" value="HisK_dim/P_sf"/>
</dbReference>
<organism evidence="12 13">
    <name type="scientific">Paenibacillus arenilitoris</name>
    <dbReference type="NCBI Taxonomy" id="2772299"/>
    <lineage>
        <taxon>Bacteria</taxon>
        <taxon>Bacillati</taxon>
        <taxon>Bacillota</taxon>
        <taxon>Bacilli</taxon>
        <taxon>Bacillales</taxon>
        <taxon>Paenibacillaceae</taxon>
        <taxon>Paenibacillus</taxon>
    </lineage>
</organism>
<dbReference type="InterPro" id="IPR036890">
    <property type="entry name" value="HATPase_C_sf"/>
</dbReference>
<protein>
    <recommendedName>
        <fullName evidence="2">histidine kinase</fullName>
        <ecNumber evidence="2">2.7.13.3</ecNumber>
    </recommendedName>
</protein>
<dbReference type="Pfam" id="PF02518">
    <property type="entry name" value="HATPase_c"/>
    <property type="match status" value="1"/>
</dbReference>
<sequence length="563" mass="62077">MSVLKEMLLQFILSLLPVFAFQIWYDKDQGRLRMSLFMCIFCSISMVLCMMTPSSIFGYDTDFRLIPYLLGALYGGAPALSVMTILYVAIRLPMLDGIWETISFALFLALSVPLIAMAIRPFQKARAVVKERYAMLIMAIMVLYFIISIVGYAAFQGATWTTLMATSLMLGASAVLSGTWLSVFMVESVKEKQQLHSEVLRVSADYRDEVTKLQQFIDETAFAVIVTNGEGTITHANEMVTKLLALRPEYADAGKLGGVPFLHAFQPEPGDVCVGMLSQALTGEKASMVPYESRERMLLLTAFTLRGEAHGQIAGAALIAHDVTELSQLRNEVGRMERLSLVGQMAASITHEIRNPMAVIRGFVQLIQERSAKSEKEYFRIIMDELDRANMIISDFLSLAQNRALTMQPSSLHDIINELIPLMSADANMRGQTIEVELCSDAPPLMLNDREIKQLLLNLVRNGMEAMGDSGVLRISTGLLDGAVELRIADEGAGIPAEQMKHLFEPFFTTKTRGTGLGLPLCLSIAERHNGRIDVESKEGEGTTFVVSFNLPEMAGGKPAESA</sequence>
<dbReference type="PANTHER" id="PTHR43065">
    <property type="entry name" value="SENSOR HISTIDINE KINASE"/>
    <property type="match status" value="1"/>
</dbReference>